<dbReference type="AlphaFoldDB" id="A0A7X0H9J6"/>
<dbReference type="InterPro" id="IPR050508">
    <property type="entry name" value="Methyltransf_Superfamily"/>
</dbReference>
<keyword evidence="2" id="KW-0808">Transferase</keyword>
<dbReference type="GO" id="GO:0032259">
    <property type="term" value="P:methylation"/>
    <property type="evidence" value="ECO:0007669"/>
    <property type="project" value="UniProtKB-KW"/>
</dbReference>
<proteinExistence type="predicted"/>
<evidence type="ECO:0000313" key="2">
    <source>
        <dbReference type="EMBL" id="MBB6430641.1"/>
    </source>
</evidence>
<dbReference type="PANTHER" id="PTHR42912:SF96">
    <property type="entry name" value="METHYLTRANSFERASE DOMAIN-CONTAINING PROTEIN"/>
    <property type="match status" value="1"/>
</dbReference>
<dbReference type="EMBL" id="JACHGY010000001">
    <property type="protein sequence ID" value="MBB6430641.1"/>
    <property type="molecule type" value="Genomic_DNA"/>
</dbReference>
<keyword evidence="2" id="KW-0489">Methyltransferase</keyword>
<organism evidence="2 3">
    <name type="scientific">Algisphaera agarilytica</name>
    <dbReference type="NCBI Taxonomy" id="1385975"/>
    <lineage>
        <taxon>Bacteria</taxon>
        <taxon>Pseudomonadati</taxon>
        <taxon>Planctomycetota</taxon>
        <taxon>Phycisphaerae</taxon>
        <taxon>Phycisphaerales</taxon>
        <taxon>Phycisphaeraceae</taxon>
        <taxon>Algisphaera</taxon>
    </lineage>
</organism>
<dbReference type="InterPro" id="IPR013216">
    <property type="entry name" value="Methyltransf_11"/>
</dbReference>
<dbReference type="Pfam" id="PF08241">
    <property type="entry name" value="Methyltransf_11"/>
    <property type="match status" value="1"/>
</dbReference>
<accession>A0A7X0H9J6</accession>
<protein>
    <submittedName>
        <fullName evidence="2">Phosphatidylethanolamine/phosphatidyl-N-methylethanolamine N-methyltransferase</fullName>
        <ecNumber evidence="2">2.1.1.17</ecNumber>
        <ecNumber evidence="2">2.1.1.71</ecNumber>
    </submittedName>
</protein>
<dbReference type="Gene3D" id="3.40.50.150">
    <property type="entry name" value="Vaccinia Virus protein VP39"/>
    <property type="match status" value="1"/>
</dbReference>
<dbReference type="Proteomes" id="UP000541810">
    <property type="component" value="Unassembled WGS sequence"/>
</dbReference>
<evidence type="ECO:0000313" key="3">
    <source>
        <dbReference type="Proteomes" id="UP000541810"/>
    </source>
</evidence>
<dbReference type="InterPro" id="IPR029063">
    <property type="entry name" value="SAM-dependent_MTases_sf"/>
</dbReference>
<dbReference type="RefSeq" id="WP_184678143.1">
    <property type="nucleotide sequence ID" value="NZ_JACHGY010000001.1"/>
</dbReference>
<gene>
    <name evidence="2" type="ORF">HNQ40_002447</name>
</gene>
<dbReference type="EC" id="2.1.1.17" evidence="2"/>
<dbReference type="GO" id="GO:0000773">
    <property type="term" value="F:phosphatidyl-N-methylethanolamine N-methyltransferase activity"/>
    <property type="evidence" value="ECO:0007669"/>
    <property type="project" value="UniProtKB-EC"/>
</dbReference>
<feature type="domain" description="Methyltransferase type 11" evidence="1">
    <location>
        <begin position="56"/>
        <end position="151"/>
    </location>
</feature>
<dbReference type="CDD" id="cd02440">
    <property type="entry name" value="AdoMet_MTases"/>
    <property type="match status" value="1"/>
</dbReference>
<keyword evidence="3" id="KW-1185">Reference proteome</keyword>
<dbReference type="GO" id="GO:0004608">
    <property type="term" value="F:phosphatidylethanolamine N-methyltransferase activity"/>
    <property type="evidence" value="ECO:0007669"/>
    <property type="project" value="UniProtKB-EC"/>
</dbReference>
<dbReference type="EC" id="2.1.1.71" evidence="2"/>
<comment type="caution">
    <text evidence="2">The sequence shown here is derived from an EMBL/GenBank/DDBJ whole genome shotgun (WGS) entry which is preliminary data.</text>
</comment>
<reference evidence="2 3" key="1">
    <citation type="submission" date="2020-08" db="EMBL/GenBank/DDBJ databases">
        <title>Genomic Encyclopedia of Type Strains, Phase IV (KMG-IV): sequencing the most valuable type-strain genomes for metagenomic binning, comparative biology and taxonomic classification.</title>
        <authorList>
            <person name="Goeker M."/>
        </authorList>
    </citation>
    <scope>NUCLEOTIDE SEQUENCE [LARGE SCALE GENOMIC DNA]</scope>
    <source>
        <strain evidence="2 3">DSM 103725</strain>
    </source>
</reference>
<dbReference type="SUPFAM" id="SSF53335">
    <property type="entry name" value="S-adenosyl-L-methionine-dependent methyltransferases"/>
    <property type="match status" value="1"/>
</dbReference>
<dbReference type="PANTHER" id="PTHR42912">
    <property type="entry name" value="METHYLTRANSFERASE"/>
    <property type="match status" value="1"/>
</dbReference>
<evidence type="ECO:0000259" key="1">
    <source>
        <dbReference type="Pfam" id="PF08241"/>
    </source>
</evidence>
<name>A0A7X0H9J6_9BACT</name>
<sequence length="223" mass="25397">MSDSHPQTNASMSEPETSKLYDLWAKFYDHTFGALVHKRQHRALKQLRHQPGDRVLDLGVGTGMTLGHYPRDMQVVGMDLSPGMLAKAQQKVDEQGLDHVQLLLGNALETPFADHSFDHVVISHTISVVSEPNKLLHEAKRLVKPDGRIIVLNHFRSYKPVVSWFERITNPIFVKIGWRSDLRLEECLEGVGLRVLYHFKMSTVDFWQIVVLTPRMRSLSPAA</sequence>